<dbReference type="InterPro" id="IPR029058">
    <property type="entry name" value="AB_hydrolase_fold"/>
</dbReference>
<keyword evidence="7" id="KW-0645">Protease</keyword>
<evidence type="ECO:0000256" key="4">
    <source>
        <dbReference type="SAM" id="SignalP"/>
    </source>
</evidence>
<dbReference type="EMBL" id="BBNO01000002">
    <property type="protein sequence ID" value="GAO07392.1"/>
    <property type="molecule type" value="Genomic_DNA"/>
</dbReference>
<keyword evidence="3" id="KW-0378">Hydrolase</keyword>
<keyword evidence="8" id="KW-1185">Reference proteome</keyword>
<accession>A0A0P4R3U6</accession>
<keyword evidence="7" id="KW-0031">Aminopeptidase</keyword>
<evidence type="ECO:0000259" key="6">
    <source>
        <dbReference type="Pfam" id="PF08386"/>
    </source>
</evidence>
<organism evidence="7 8">
    <name type="scientific">Streptomyces lydicamycinicus</name>
    <dbReference type="NCBI Taxonomy" id="1546107"/>
    <lineage>
        <taxon>Bacteria</taxon>
        <taxon>Bacillati</taxon>
        <taxon>Actinomycetota</taxon>
        <taxon>Actinomycetes</taxon>
        <taxon>Kitasatosporales</taxon>
        <taxon>Streptomycetaceae</taxon>
        <taxon>Streptomyces</taxon>
    </lineage>
</organism>
<evidence type="ECO:0000259" key="5">
    <source>
        <dbReference type="Pfam" id="PF00561"/>
    </source>
</evidence>
<dbReference type="InterPro" id="IPR051601">
    <property type="entry name" value="Serine_prot/Carboxylest_S33"/>
</dbReference>
<dbReference type="PANTHER" id="PTHR43248">
    <property type="entry name" value="2-SUCCINYL-6-HYDROXY-2,4-CYCLOHEXADIENE-1-CARBOXYLATE SYNTHASE"/>
    <property type="match status" value="1"/>
</dbReference>
<sequence length="513" mass="54547">MGSGEPLNHPCPMTTYAHRTLLLALSVATVATTVTAAAPVARADAPGTNGPALTWRPCAEPGGLSGQECARLPVPLDYRDPDGPQIGLAVTRVRSERPAARRGTLLVIPGGPGGSGVRMLATKGPALRKAMAGAYDLVSFDPRGVGGSTRAGCELDPADRHLVTLRSWPGPDGEIGGNAARSRRIAEACRRHGGAVLRSFTTVNEARDIDRLRRALGEEKLSAWAHSYGTYVGAVYAQKYPRHTDRWVLDSSGDPDPARVGRGWLANTATGADDRFPDFAAWAADPARESEGLRLARRPADVRPLFLALAAKLDREPKGSSTPGVPLTGNRLRQALQDALESDGLFAEVARLIQQAQDPAAEPVLPDTLAGPLPDQDAAATMATVCNDVRWPASVPAHRRAVAADRARHPLTAGMPVNITPCGFWQAPAEPPTRITADGPSNILMVQNRRDPNTPYFGALKMRRSLGDRARLLTLEHGGHGAYLANGPVCGDRTVTAFLTTGRRPQKDTRCAD</sequence>
<gene>
    <name evidence="7" type="ORF">TPA0598_02_06310</name>
</gene>
<dbReference type="SUPFAM" id="SSF53474">
    <property type="entry name" value="alpha/beta-Hydrolases"/>
    <property type="match status" value="1"/>
</dbReference>
<dbReference type="Proteomes" id="UP000048965">
    <property type="component" value="Unassembled WGS sequence"/>
</dbReference>
<proteinExistence type="inferred from homology"/>
<feature type="domain" description="Peptidase S33 tripeptidyl aminopeptidase-like C-terminal" evidence="6">
    <location>
        <begin position="418"/>
        <end position="511"/>
    </location>
</feature>
<dbReference type="PANTHER" id="PTHR43248:SF29">
    <property type="entry name" value="TRIPEPTIDYL AMINOPEPTIDASE"/>
    <property type="match status" value="1"/>
</dbReference>
<keyword evidence="2 4" id="KW-0732">Signal</keyword>
<comment type="caution">
    <text evidence="7">The sequence shown here is derived from an EMBL/GenBank/DDBJ whole genome shotgun (WGS) entry which is preliminary data.</text>
</comment>
<feature type="domain" description="AB hydrolase-1" evidence="5">
    <location>
        <begin position="104"/>
        <end position="282"/>
    </location>
</feature>
<dbReference type="InterPro" id="IPR000073">
    <property type="entry name" value="AB_hydrolase_1"/>
</dbReference>
<protein>
    <submittedName>
        <fullName evidence="7">Putative tripeptidyl aminopeptidase</fullName>
    </submittedName>
</protein>
<dbReference type="InterPro" id="IPR013595">
    <property type="entry name" value="Pept_S33_TAP-like_C"/>
</dbReference>
<reference evidence="8" key="1">
    <citation type="submission" date="2014-09" db="EMBL/GenBank/DDBJ databases">
        <title>Whole genome shotgun sequence of Streptomyces sp. NBRC 110027.</title>
        <authorList>
            <person name="Komaki H."/>
            <person name="Ichikawa N."/>
            <person name="Katano-Makiyama Y."/>
            <person name="Hosoyama A."/>
            <person name="Hashimoto M."/>
            <person name="Uohara A."/>
            <person name="Kitahashi Y."/>
            <person name="Ohji S."/>
            <person name="Kimura A."/>
            <person name="Yamazoe A."/>
            <person name="Igarashi Y."/>
            <person name="Fujita N."/>
        </authorList>
    </citation>
    <scope>NUCLEOTIDE SEQUENCE [LARGE SCALE GENOMIC DNA]</scope>
    <source>
        <strain evidence="8">NBRC 110027</strain>
    </source>
</reference>
<feature type="chain" id="PRO_5006068364" evidence="4">
    <location>
        <begin position="37"/>
        <end position="513"/>
    </location>
</feature>
<name>A0A0P4R3U6_9ACTN</name>
<evidence type="ECO:0000313" key="7">
    <source>
        <dbReference type="EMBL" id="GAO07392.1"/>
    </source>
</evidence>
<dbReference type="Pfam" id="PF08386">
    <property type="entry name" value="Abhydrolase_4"/>
    <property type="match status" value="1"/>
</dbReference>
<reference evidence="7 8" key="2">
    <citation type="journal article" date="2015" name="Stand. Genomic Sci.">
        <title>Draft genome sequence of marine-derived Streptomyces sp. TP-A0598, a producer of anti-MRSA antibiotic lydicamycins.</title>
        <authorList>
            <person name="Komaki H."/>
            <person name="Ichikawa N."/>
            <person name="Hosoyama A."/>
            <person name="Fujita N."/>
            <person name="Igarashi Y."/>
        </authorList>
    </citation>
    <scope>NUCLEOTIDE SEQUENCE [LARGE SCALE GENOMIC DNA]</scope>
    <source>
        <strain evidence="7 8">NBRC 110027</strain>
    </source>
</reference>
<evidence type="ECO:0000256" key="1">
    <source>
        <dbReference type="ARBA" id="ARBA00010088"/>
    </source>
</evidence>
<evidence type="ECO:0000256" key="3">
    <source>
        <dbReference type="ARBA" id="ARBA00022801"/>
    </source>
</evidence>
<dbReference type="AlphaFoldDB" id="A0A0P4R3U6"/>
<dbReference type="GO" id="GO:0004177">
    <property type="term" value="F:aminopeptidase activity"/>
    <property type="evidence" value="ECO:0007669"/>
    <property type="project" value="UniProtKB-KW"/>
</dbReference>
<comment type="similarity">
    <text evidence="1">Belongs to the peptidase S33 family.</text>
</comment>
<dbReference type="Gene3D" id="3.40.50.1820">
    <property type="entry name" value="alpha/beta hydrolase"/>
    <property type="match status" value="1"/>
</dbReference>
<dbReference type="Pfam" id="PF00561">
    <property type="entry name" value="Abhydrolase_1"/>
    <property type="match status" value="1"/>
</dbReference>
<evidence type="ECO:0000313" key="8">
    <source>
        <dbReference type="Proteomes" id="UP000048965"/>
    </source>
</evidence>
<evidence type="ECO:0000256" key="2">
    <source>
        <dbReference type="ARBA" id="ARBA00022729"/>
    </source>
</evidence>
<feature type="signal peptide" evidence="4">
    <location>
        <begin position="1"/>
        <end position="36"/>
    </location>
</feature>